<evidence type="ECO:0000256" key="4">
    <source>
        <dbReference type="PROSITE-ProRule" id="PRU00335"/>
    </source>
</evidence>
<dbReference type="PANTHER" id="PTHR30055">
    <property type="entry name" value="HTH-TYPE TRANSCRIPTIONAL REGULATOR RUTR"/>
    <property type="match status" value="1"/>
</dbReference>
<keyword evidence="7" id="KW-1185">Reference proteome</keyword>
<evidence type="ECO:0000256" key="1">
    <source>
        <dbReference type="ARBA" id="ARBA00023015"/>
    </source>
</evidence>
<protein>
    <submittedName>
        <fullName evidence="6">Transcriptional regulator, TetR family</fullName>
    </submittedName>
</protein>
<gene>
    <name evidence="6" type="ORF">SAMN05216259_101489</name>
</gene>
<keyword evidence="1" id="KW-0805">Transcription regulation</keyword>
<evidence type="ECO:0000313" key="6">
    <source>
        <dbReference type="EMBL" id="SDM78687.1"/>
    </source>
</evidence>
<dbReference type="Pfam" id="PF00440">
    <property type="entry name" value="TetR_N"/>
    <property type="match status" value="1"/>
</dbReference>
<keyword evidence="3" id="KW-0804">Transcription</keyword>
<proteinExistence type="predicted"/>
<sequence>MAGSVAEGFQRARRPEQREVRRQAILDATRVLLDRAEVAEVSLREIAREVGCANSNVLRYFGTREGVLLALLDHEWGDWLADLERALPAAGTGAPVHVVARTAAETVAAHPRMCKLMSALSGLLRTEAPESVAAPFHQASATRNLQAARLLAERVPGLSTPLASELMMMASAYVAGWWPLAQSGQDAPEPPLEDPDLVRPHTFVDGLARGLHLMLAGLLVESAFVPGAPTAP</sequence>
<evidence type="ECO:0000256" key="2">
    <source>
        <dbReference type="ARBA" id="ARBA00023125"/>
    </source>
</evidence>
<dbReference type="GO" id="GO:0003700">
    <property type="term" value="F:DNA-binding transcription factor activity"/>
    <property type="evidence" value="ECO:0007669"/>
    <property type="project" value="TreeGrafter"/>
</dbReference>
<dbReference type="EMBL" id="FNIE01000001">
    <property type="protein sequence ID" value="SDM78687.1"/>
    <property type="molecule type" value="Genomic_DNA"/>
</dbReference>
<feature type="DNA-binding region" description="H-T-H motif" evidence="4">
    <location>
        <begin position="42"/>
        <end position="61"/>
    </location>
</feature>
<dbReference type="Pfam" id="PF17929">
    <property type="entry name" value="TetR_C_34"/>
    <property type="match status" value="1"/>
</dbReference>
<organism evidence="6 7">
    <name type="scientific">Actinacidiphila guanduensis</name>
    <dbReference type="NCBI Taxonomy" id="310781"/>
    <lineage>
        <taxon>Bacteria</taxon>
        <taxon>Bacillati</taxon>
        <taxon>Actinomycetota</taxon>
        <taxon>Actinomycetes</taxon>
        <taxon>Kitasatosporales</taxon>
        <taxon>Streptomycetaceae</taxon>
        <taxon>Actinacidiphila</taxon>
    </lineage>
</organism>
<dbReference type="RefSeq" id="WP_176930081.1">
    <property type="nucleotide sequence ID" value="NZ_FNIE01000001.1"/>
</dbReference>
<accession>A0A1G9W3B2</accession>
<evidence type="ECO:0000313" key="7">
    <source>
        <dbReference type="Proteomes" id="UP000199341"/>
    </source>
</evidence>
<dbReference type="InterPro" id="IPR050109">
    <property type="entry name" value="HTH-type_TetR-like_transc_reg"/>
</dbReference>
<dbReference type="PANTHER" id="PTHR30055:SF234">
    <property type="entry name" value="HTH-TYPE TRANSCRIPTIONAL REGULATOR BETI"/>
    <property type="match status" value="1"/>
</dbReference>
<dbReference type="AlphaFoldDB" id="A0A1G9W3B2"/>
<evidence type="ECO:0000259" key="5">
    <source>
        <dbReference type="PROSITE" id="PS50977"/>
    </source>
</evidence>
<dbReference type="Proteomes" id="UP000199341">
    <property type="component" value="Unassembled WGS sequence"/>
</dbReference>
<keyword evidence="2 4" id="KW-0238">DNA-binding</keyword>
<dbReference type="Gene3D" id="1.10.357.10">
    <property type="entry name" value="Tetracycline Repressor, domain 2"/>
    <property type="match status" value="1"/>
</dbReference>
<dbReference type="InterPro" id="IPR009057">
    <property type="entry name" value="Homeodomain-like_sf"/>
</dbReference>
<reference evidence="6 7" key="1">
    <citation type="submission" date="2016-10" db="EMBL/GenBank/DDBJ databases">
        <authorList>
            <person name="de Groot N.N."/>
        </authorList>
    </citation>
    <scope>NUCLEOTIDE SEQUENCE [LARGE SCALE GENOMIC DNA]</scope>
    <source>
        <strain evidence="6 7">CGMCC 4.2022</strain>
    </source>
</reference>
<evidence type="ECO:0000256" key="3">
    <source>
        <dbReference type="ARBA" id="ARBA00023163"/>
    </source>
</evidence>
<dbReference type="SUPFAM" id="SSF46689">
    <property type="entry name" value="Homeodomain-like"/>
    <property type="match status" value="1"/>
</dbReference>
<feature type="domain" description="HTH tetR-type" evidence="5">
    <location>
        <begin position="19"/>
        <end position="79"/>
    </location>
</feature>
<name>A0A1G9W3B2_9ACTN</name>
<dbReference type="InterPro" id="IPR001647">
    <property type="entry name" value="HTH_TetR"/>
</dbReference>
<dbReference type="STRING" id="310781.SAMN05216259_101489"/>
<dbReference type="InterPro" id="IPR041483">
    <property type="entry name" value="TetR_C_34"/>
</dbReference>
<dbReference type="GO" id="GO:0000976">
    <property type="term" value="F:transcription cis-regulatory region binding"/>
    <property type="evidence" value="ECO:0007669"/>
    <property type="project" value="TreeGrafter"/>
</dbReference>
<dbReference type="PROSITE" id="PS50977">
    <property type="entry name" value="HTH_TETR_2"/>
    <property type="match status" value="1"/>
</dbReference>